<reference evidence="1" key="1">
    <citation type="submission" date="2021-02" db="EMBL/GenBank/DDBJ databases">
        <authorList>
            <consortium name="DOE Joint Genome Institute"/>
            <person name="Ahrendt S."/>
            <person name="Looney B.P."/>
            <person name="Miyauchi S."/>
            <person name="Morin E."/>
            <person name="Drula E."/>
            <person name="Courty P.E."/>
            <person name="Chicoki N."/>
            <person name="Fauchery L."/>
            <person name="Kohler A."/>
            <person name="Kuo A."/>
            <person name="Labutti K."/>
            <person name="Pangilinan J."/>
            <person name="Lipzen A."/>
            <person name="Riley R."/>
            <person name="Andreopoulos W."/>
            <person name="He G."/>
            <person name="Johnson J."/>
            <person name="Barry K.W."/>
            <person name="Grigoriev I.V."/>
            <person name="Nagy L."/>
            <person name="Hibbett D."/>
            <person name="Henrissat B."/>
            <person name="Matheny P.B."/>
            <person name="Labbe J."/>
            <person name="Martin F."/>
        </authorList>
    </citation>
    <scope>NUCLEOTIDE SEQUENCE</scope>
    <source>
        <strain evidence="1">FP105234-sp</strain>
    </source>
</reference>
<keyword evidence="2" id="KW-1185">Reference proteome</keyword>
<proteinExistence type="predicted"/>
<evidence type="ECO:0000313" key="2">
    <source>
        <dbReference type="Proteomes" id="UP000814033"/>
    </source>
</evidence>
<gene>
    <name evidence="1" type="ORF">FA95DRAFT_1607571</name>
</gene>
<reference evidence="1" key="2">
    <citation type="journal article" date="2022" name="New Phytol.">
        <title>Evolutionary transition to the ectomycorrhizal habit in the genomes of a hyperdiverse lineage of mushroom-forming fungi.</title>
        <authorList>
            <person name="Looney B."/>
            <person name="Miyauchi S."/>
            <person name="Morin E."/>
            <person name="Drula E."/>
            <person name="Courty P.E."/>
            <person name="Kohler A."/>
            <person name="Kuo A."/>
            <person name="LaButti K."/>
            <person name="Pangilinan J."/>
            <person name="Lipzen A."/>
            <person name="Riley R."/>
            <person name="Andreopoulos W."/>
            <person name="He G."/>
            <person name="Johnson J."/>
            <person name="Nolan M."/>
            <person name="Tritt A."/>
            <person name="Barry K.W."/>
            <person name="Grigoriev I.V."/>
            <person name="Nagy L.G."/>
            <person name="Hibbett D."/>
            <person name="Henrissat B."/>
            <person name="Matheny P.B."/>
            <person name="Labbe J."/>
            <person name="Martin F.M."/>
        </authorList>
    </citation>
    <scope>NUCLEOTIDE SEQUENCE</scope>
    <source>
        <strain evidence="1">FP105234-sp</strain>
    </source>
</reference>
<evidence type="ECO:0000313" key="1">
    <source>
        <dbReference type="EMBL" id="KAI0045600.1"/>
    </source>
</evidence>
<protein>
    <submittedName>
        <fullName evidence="1">Uncharacterized protein</fullName>
    </submittedName>
</protein>
<sequence>MSVEPTKDLLDNASDGKMYWADVASSRLQQLPNVPPRIHEDDPSDLRDAEERVAILQKTMDTIVCEKDALHRAMRDIEKHIDPYQDTIHIVLRNANAQRNSFIPAVRLSPEILQIIFKCVATLLPLDIGDLGWIPAVTHVCRVWRRVALGCSPLWSTLVIPLHYDLMSAMITRSKPAPLDVIAEIYSDSRTGDGEGLTIIRRNLHRTRSLHIIARYQSDELKLSGACPILTRLDLELPRDVRKTPSILALNYTPVLQELRVTMPEKFTNFPWDAPCLAQLTSLEIEGQRYNNPVGSPGRLEEVLNALRKMTSLEKLTLAIGARGTTDDGTLDTVQLPRVTCINLDLDIGAAPRFLEHVEILPSTSVYIKFSQRLQDSATSSTKIFAALQSFFHSTNGSDAAITKLIFTCIVPDASNFNMKVLAWRGAPRSYSPQVTLMFTNRASHTWTDGALRLGMLRVFSSVHLREIALTDMHYDENTWKAVLALTPSLQSIETAGAASAVGLCTVLGGPSNSTIVTHASASCVPALSVLKLRKVDFDKDVSLPDGEFGKRGLRLGDILFQWLLPRALVGRSLRELSLEDCSNVSLEDLTCLPTKFTDINIS</sequence>
<accession>A0ACB8RPS1</accession>
<organism evidence="1 2">
    <name type="scientific">Auriscalpium vulgare</name>
    <dbReference type="NCBI Taxonomy" id="40419"/>
    <lineage>
        <taxon>Eukaryota</taxon>
        <taxon>Fungi</taxon>
        <taxon>Dikarya</taxon>
        <taxon>Basidiomycota</taxon>
        <taxon>Agaricomycotina</taxon>
        <taxon>Agaricomycetes</taxon>
        <taxon>Russulales</taxon>
        <taxon>Auriscalpiaceae</taxon>
        <taxon>Auriscalpium</taxon>
    </lineage>
</organism>
<comment type="caution">
    <text evidence="1">The sequence shown here is derived from an EMBL/GenBank/DDBJ whole genome shotgun (WGS) entry which is preliminary data.</text>
</comment>
<dbReference type="EMBL" id="MU275947">
    <property type="protein sequence ID" value="KAI0045600.1"/>
    <property type="molecule type" value="Genomic_DNA"/>
</dbReference>
<dbReference type="Proteomes" id="UP000814033">
    <property type="component" value="Unassembled WGS sequence"/>
</dbReference>
<name>A0ACB8RPS1_9AGAM</name>